<protein>
    <submittedName>
        <fullName evidence="2">Uncharacterized protein</fullName>
    </submittedName>
</protein>
<sequence>MKKHAYLLCRWAVFGLVMFSPSLFAAPDFLQPFVDIRQPLWTVDMAEQDRRLYDCGLEKERERICSDDFVFAHTTVRAEWFVSGDRLRRAVLRAVYSPANYADLQLSLRHSGYGIESACVETRCFDVRQAVQRQGRAAADRALVTFINQPGSALSMTQQWVALSLWDRPSPVLRAELTSDGQQIQLSLIRADVLEDDD</sequence>
<organism evidence="2 3">
    <name type="scientific">Vibrio proteolyticus NBRC 13287</name>
    <dbReference type="NCBI Taxonomy" id="1219065"/>
    <lineage>
        <taxon>Bacteria</taxon>
        <taxon>Pseudomonadati</taxon>
        <taxon>Pseudomonadota</taxon>
        <taxon>Gammaproteobacteria</taxon>
        <taxon>Vibrionales</taxon>
        <taxon>Vibrionaceae</taxon>
        <taxon>Vibrio</taxon>
    </lineage>
</organism>
<accession>U3BNQ2</accession>
<name>U3BNQ2_VIBPR</name>
<keyword evidence="3" id="KW-1185">Reference proteome</keyword>
<dbReference type="EMBL" id="BATJ01000012">
    <property type="protein sequence ID" value="GAD68203.1"/>
    <property type="molecule type" value="Genomic_DNA"/>
</dbReference>
<dbReference type="AlphaFoldDB" id="U3BNQ2"/>
<evidence type="ECO:0000313" key="3">
    <source>
        <dbReference type="Proteomes" id="UP000016570"/>
    </source>
</evidence>
<reference evidence="2 3" key="1">
    <citation type="submission" date="2013-09" db="EMBL/GenBank/DDBJ databases">
        <title>Whole genome shotgun sequence of Vibrio proteolyticus NBRC 13287.</title>
        <authorList>
            <person name="Isaki S."/>
            <person name="Hosoyama A."/>
            <person name="Numata M."/>
            <person name="Hashimoto M."/>
            <person name="Hosoyama Y."/>
            <person name="Tsuchikane K."/>
            <person name="Noguchi M."/>
            <person name="Hirakata S."/>
            <person name="Ichikawa N."/>
            <person name="Ohji S."/>
            <person name="Yamazoe A."/>
            <person name="Fujita N."/>
        </authorList>
    </citation>
    <scope>NUCLEOTIDE SEQUENCE [LARGE SCALE GENOMIC DNA]</scope>
    <source>
        <strain evidence="2 3">NBRC 13287</strain>
    </source>
</reference>
<evidence type="ECO:0000313" key="2">
    <source>
        <dbReference type="EMBL" id="GAD68203.1"/>
    </source>
</evidence>
<comment type="caution">
    <text evidence="2">The sequence shown here is derived from an EMBL/GenBank/DDBJ whole genome shotgun (WGS) entry which is preliminary data.</text>
</comment>
<gene>
    <name evidence="2" type="ORF">VPR01S_12_00120</name>
</gene>
<evidence type="ECO:0000256" key="1">
    <source>
        <dbReference type="SAM" id="SignalP"/>
    </source>
</evidence>
<feature type="signal peptide" evidence="1">
    <location>
        <begin position="1"/>
        <end position="25"/>
    </location>
</feature>
<proteinExistence type="predicted"/>
<keyword evidence="1" id="KW-0732">Signal</keyword>
<dbReference type="Proteomes" id="UP000016570">
    <property type="component" value="Unassembled WGS sequence"/>
</dbReference>
<feature type="chain" id="PRO_5004640407" evidence="1">
    <location>
        <begin position="26"/>
        <end position="198"/>
    </location>
</feature>
<dbReference type="RefSeq" id="WP_021706174.1">
    <property type="nucleotide sequence ID" value="NZ_BATJ01000012.1"/>
</dbReference>